<dbReference type="PROSITE" id="PS50097">
    <property type="entry name" value="BTB"/>
    <property type="match status" value="1"/>
</dbReference>
<reference evidence="2" key="2">
    <citation type="submission" date="2016-04" db="UniProtKB">
        <authorList>
            <consortium name="EnsemblMetazoa"/>
        </authorList>
    </citation>
    <scope>IDENTIFICATION</scope>
</reference>
<dbReference type="SMART" id="SM00225">
    <property type="entry name" value="BTB"/>
    <property type="match status" value="1"/>
</dbReference>
<reference evidence="3" key="1">
    <citation type="journal article" date="2011" name="PLoS Genet.">
        <title>The genome sequence of the leaf-cutter ant Atta cephalotes reveals insights into its obligate symbiotic lifestyle.</title>
        <authorList>
            <person name="Suen G."/>
            <person name="Teiling C."/>
            <person name="Li L."/>
            <person name="Holt C."/>
            <person name="Abouheif E."/>
            <person name="Bornberg-Bauer E."/>
            <person name="Bouffard P."/>
            <person name="Caldera E.J."/>
            <person name="Cash E."/>
            <person name="Cavanaugh A."/>
            <person name="Denas O."/>
            <person name="Elhaik E."/>
            <person name="Fave M.J."/>
            <person name="Gadau J."/>
            <person name="Gibson J.D."/>
            <person name="Graur D."/>
            <person name="Grubbs K.J."/>
            <person name="Hagen D.E."/>
            <person name="Harkins T.T."/>
            <person name="Helmkampf M."/>
            <person name="Hu H."/>
            <person name="Johnson B.R."/>
            <person name="Kim J."/>
            <person name="Marsh S.E."/>
            <person name="Moeller J.A."/>
            <person name="Munoz-Torres M.C."/>
            <person name="Murphy M.C."/>
            <person name="Naughton M.C."/>
            <person name="Nigam S."/>
            <person name="Overson R."/>
            <person name="Rajakumar R."/>
            <person name="Reese J.T."/>
            <person name="Scott J.J."/>
            <person name="Smith C.R."/>
            <person name="Tao S."/>
            <person name="Tsutsui N.D."/>
            <person name="Viljakainen L."/>
            <person name="Wissler L."/>
            <person name="Yandell M.D."/>
            <person name="Zimmer F."/>
            <person name="Taylor J."/>
            <person name="Slater S.C."/>
            <person name="Clifton S.W."/>
            <person name="Warren W.C."/>
            <person name="Elsik C.G."/>
            <person name="Smith C.D."/>
            <person name="Weinstock G.M."/>
            <person name="Gerardo N.M."/>
            <person name="Currie C.R."/>
        </authorList>
    </citation>
    <scope>NUCLEOTIDE SEQUENCE [LARGE SCALE GENOMIC DNA]</scope>
</reference>
<dbReference type="InParanoid" id="A0A158NM61"/>
<evidence type="ECO:0000313" key="3">
    <source>
        <dbReference type="Proteomes" id="UP000005205"/>
    </source>
</evidence>
<dbReference type="EMBL" id="ADTU01020303">
    <property type="status" value="NOT_ANNOTATED_CDS"/>
    <property type="molecule type" value="Genomic_DNA"/>
</dbReference>
<organism evidence="2 3">
    <name type="scientific">Atta cephalotes</name>
    <name type="common">Leafcutter ant</name>
    <dbReference type="NCBI Taxonomy" id="12957"/>
    <lineage>
        <taxon>Eukaryota</taxon>
        <taxon>Metazoa</taxon>
        <taxon>Ecdysozoa</taxon>
        <taxon>Arthropoda</taxon>
        <taxon>Hexapoda</taxon>
        <taxon>Insecta</taxon>
        <taxon>Pterygota</taxon>
        <taxon>Neoptera</taxon>
        <taxon>Endopterygota</taxon>
        <taxon>Hymenoptera</taxon>
        <taxon>Apocrita</taxon>
        <taxon>Aculeata</taxon>
        <taxon>Formicoidea</taxon>
        <taxon>Formicidae</taxon>
        <taxon>Myrmicinae</taxon>
        <taxon>Atta</taxon>
    </lineage>
</organism>
<dbReference type="Gene3D" id="1.25.40.420">
    <property type="match status" value="1"/>
</dbReference>
<dbReference type="PANTHER" id="PTHR46071">
    <property type="entry name" value="ANKYRIN REPEAT AND BTB/POZ DOMAIN-CONTAINING"/>
    <property type="match status" value="1"/>
</dbReference>
<protein>
    <recommendedName>
        <fullName evidence="1">BTB domain-containing protein</fullName>
    </recommendedName>
</protein>
<dbReference type="Proteomes" id="UP000005205">
    <property type="component" value="Unassembled WGS sequence"/>
</dbReference>
<dbReference type="InterPro" id="IPR052089">
    <property type="entry name" value="Ankyrin-BTB/POZ_domain"/>
</dbReference>
<name>A0A158NM61_ATTCE</name>
<dbReference type="EnsemblMetazoa" id="XM_012203229.1">
    <property type="protein sequence ID" value="XP_012058619.1"/>
    <property type="gene ID" value="LOC105621776"/>
</dbReference>
<dbReference type="KEGG" id="acep:105621776"/>
<dbReference type="Pfam" id="PF00651">
    <property type="entry name" value="BTB"/>
    <property type="match status" value="1"/>
</dbReference>
<dbReference type="InterPro" id="IPR000210">
    <property type="entry name" value="BTB/POZ_dom"/>
</dbReference>
<keyword evidence="3" id="KW-1185">Reference proteome</keyword>
<dbReference type="STRING" id="12957.A0A158NM61"/>
<dbReference type="InterPro" id="IPR011333">
    <property type="entry name" value="SKP1/BTB/POZ_sf"/>
</dbReference>
<dbReference type="SUPFAM" id="SSF54695">
    <property type="entry name" value="POZ domain"/>
    <property type="match status" value="1"/>
</dbReference>
<evidence type="ECO:0000259" key="1">
    <source>
        <dbReference type="PROSITE" id="PS50097"/>
    </source>
</evidence>
<evidence type="ECO:0000313" key="2">
    <source>
        <dbReference type="EnsemblMetazoa" id="XP_012058619.1"/>
    </source>
</evidence>
<accession>A0A158NM61</accession>
<proteinExistence type="predicted"/>
<sequence>MDKLRNKCLISKNMKRITALKSKSLRHYAQRASSSRDINAECKQLHDTFDKSIPTDLVIKVGLRSIYVNKFVLQTCSSYFREITRFVTSEDDQDVIRLDQFSYVTVYTYFKYIYTGDIDLVSLDKKFDLLIMAEKFKDIHLLKSCYKKIKEEITKENIISVYRTAQTYNNKIVQEYCFEFFIENNVDVVNTDSFKELDEHTRSTFINEAKKAYGYYKL</sequence>
<dbReference type="EMBL" id="ADTU01020302">
    <property type="status" value="NOT_ANNOTATED_CDS"/>
    <property type="molecule type" value="Genomic_DNA"/>
</dbReference>
<gene>
    <name evidence="2" type="primary">105621776</name>
</gene>
<feature type="domain" description="BTB" evidence="1">
    <location>
        <begin position="55"/>
        <end position="122"/>
    </location>
</feature>
<dbReference type="PANTHER" id="PTHR46071:SF2">
    <property type="entry name" value="ANKYRIN REPEAT AND BTB_POZ DOMAIN-CONTAINING PROTEIN 2-LIKE PROTEIN"/>
    <property type="match status" value="1"/>
</dbReference>
<dbReference type="AlphaFoldDB" id="A0A158NM61"/>
<dbReference type="Gene3D" id="3.30.710.10">
    <property type="entry name" value="Potassium Channel Kv1.1, Chain A"/>
    <property type="match status" value="1"/>
</dbReference>
<dbReference type="OrthoDB" id="7543035at2759"/>